<feature type="domain" description="Fork-head" evidence="4">
    <location>
        <begin position="113"/>
        <end position="195"/>
    </location>
</feature>
<protein>
    <recommendedName>
        <fullName evidence="4">Fork-head domain-containing protein</fullName>
    </recommendedName>
</protein>
<reference evidence="5" key="1">
    <citation type="submission" date="2021-02" db="EMBL/GenBank/DDBJ databases">
        <title>Psilocybe cubensis genome.</title>
        <authorList>
            <person name="Mckernan K.J."/>
            <person name="Crawford S."/>
            <person name="Trippe A."/>
            <person name="Kane L.T."/>
            <person name="Mclaughlin S."/>
        </authorList>
    </citation>
    <scope>NUCLEOTIDE SEQUENCE [LARGE SCALE GENOMIC DNA]</scope>
    <source>
        <strain evidence="5">MGC-MH-2018</strain>
    </source>
</reference>
<evidence type="ECO:0000256" key="1">
    <source>
        <dbReference type="ARBA" id="ARBA00023125"/>
    </source>
</evidence>
<dbReference type="InterPro" id="IPR036390">
    <property type="entry name" value="WH_DNA-bd_sf"/>
</dbReference>
<dbReference type="Gene3D" id="1.10.10.10">
    <property type="entry name" value="Winged helix-like DNA-binding domain superfamily/Winged helix DNA-binding domain"/>
    <property type="match status" value="1"/>
</dbReference>
<evidence type="ECO:0000259" key="4">
    <source>
        <dbReference type="PROSITE" id="PS50039"/>
    </source>
</evidence>
<dbReference type="GO" id="GO:0005634">
    <property type="term" value="C:nucleus"/>
    <property type="evidence" value="ECO:0007669"/>
    <property type="project" value="UniProtKB-SubCell"/>
</dbReference>
<dbReference type="InterPro" id="IPR036388">
    <property type="entry name" value="WH-like_DNA-bd_sf"/>
</dbReference>
<sequence length="195" mass="22090">MSHVPSTSSPTSSSSSMSDSYHFKGKARSSKAPARIRGTSAHPRKAPKSRSTQSRNGETPAQKSARRKRTSGVLTPYEVDALPSAEYTDRVVRSILKIPYNIPLEDAWPWGPDPWTIYKPAQVLMLAICCCNHKATFNKIETYIMGKYPLLDTTEYGTEWRSTLRNYLSAYPQFRRLRREQRCGGPWTLDATMIQ</sequence>
<name>A0A8H7XJL6_PSICU</name>
<feature type="DNA-binding region" description="Fork-head" evidence="2">
    <location>
        <begin position="113"/>
        <end position="195"/>
    </location>
</feature>
<evidence type="ECO:0000256" key="3">
    <source>
        <dbReference type="SAM" id="MobiDB-lite"/>
    </source>
</evidence>
<feature type="compositionally biased region" description="Polar residues" evidence="3">
    <location>
        <begin position="49"/>
        <end position="62"/>
    </location>
</feature>
<dbReference type="GO" id="GO:0043565">
    <property type="term" value="F:sequence-specific DNA binding"/>
    <property type="evidence" value="ECO:0007669"/>
    <property type="project" value="InterPro"/>
</dbReference>
<dbReference type="GO" id="GO:0003700">
    <property type="term" value="F:DNA-binding transcription factor activity"/>
    <property type="evidence" value="ECO:0007669"/>
    <property type="project" value="InterPro"/>
</dbReference>
<comment type="subcellular location">
    <subcellularLocation>
        <location evidence="2">Nucleus</location>
    </subcellularLocation>
</comment>
<dbReference type="AlphaFoldDB" id="A0A8H7XJL6"/>
<keyword evidence="2" id="KW-0539">Nucleus</keyword>
<proteinExistence type="predicted"/>
<feature type="compositionally biased region" description="Low complexity" evidence="3">
    <location>
        <begin position="1"/>
        <end position="20"/>
    </location>
</feature>
<comment type="caution">
    <text evidence="5">The sequence shown here is derived from an EMBL/GenBank/DDBJ whole genome shotgun (WGS) entry which is preliminary data.</text>
</comment>
<dbReference type="SUPFAM" id="SSF46785">
    <property type="entry name" value="Winged helix' DNA-binding domain"/>
    <property type="match status" value="1"/>
</dbReference>
<gene>
    <name evidence="5" type="ORF">JR316_013308</name>
</gene>
<keyword evidence="1 2" id="KW-0238">DNA-binding</keyword>
<accession>A0A8H7XJL6</accession>
<dbReference type="PROSITE" id="PS50039">
    <property type="entry name" value="FORK_HEAD_3"/>
    <property type="match status" value="1"/>
</dbReference>
<dbReference type="EMBL" id="JAFIQS010000025">
    <property type="protein sequence ID" value="KAG5161768.1"/>
    <property type="molecule type" value="Genomic_DNA"/>
</dbReference>
<organism evidence="5">
    <name type="scientific">Psilocybe cubensis</name>
    <name type="common">Psychedelic mushroom</name>
    <name type="synonym">Stropharia cubensis</name>
    <dbReference type="NCBI Taxonomy" id="181762"/>
    <lineage>
        <taxon>Eukaryota</taxon>
        <taxon>Fungi</taxon>
        <taxon>Dikarya</taxon>
        <taxon>Basidiomycota</taxon>
        <taxon>Agaricomycotina</taxon>
        <taxon>Agaricomycetes</taxon>
        <taxon>Agaricomycetidae</taxon>
        <taxon>Agaricales</taxon>
        <taxon>Agaricineae</taxon>
        <taxon>Strophariaceae</taxon>
        <taxon>Psilocybe</taxon>
    </lineage>
</organism>
<feature type="region of interest" description="Disordered" evidence="3">
    <location>
        <begin position="1"/>
        <end position="72"/>
    </location>
</feature>
<evidence type="ECO:0000256" key="2">
    <source>
        <dbReference type="PROSITE-ProRule" id="PRU00089"/>
    </source>
</evidence>
<evidence type="ECO:0000313" key="5">
    <source>
        <dbReference type="EMBL" id="KAG5161768.1"/>
    </source>
</evidence>
<dbReference type="InterPro" id="IPR001766">
    <property type="entry name" value="Fork_head_dom"/>
</dbReference>